<organism evidence="1 2">
    <name type="scientific">Aspergillus keveii</name>
    <dbReference type="NCBI Taxonomy" id="714993"/>
    <lineage>
        <taxon>Eukaryota</taxon>
        <taxon>Fungi</taxon>
        <taxon>Dikarya</taxon>
        <taxon>Ascomycota</taxon>
        <taxon>Pezizomycotina</taxon>
        <taxon>Eurotiomycetes</taxon>
        <taxon>Eurotiomycetidae</taxon>
        <taxon>Eurotiales</taxon>
        <taxon>Aspergillaceae</taxon>
        <taxon>Aspergillus</taxon>
        <taxon>Aspergillus subgen. Nidulantes</taxon>
    </lineage>
</organism>
<gene>
    <name evidence="1" type="ORF">BJX66DRAFT_338367</name>
</gene>
<keyword evidence="2" id="KW-1185">Reference proteome</keyword>
<reference evidence="1 2" key="1">
    <citation type="submission" date="2024-07" db="EMBL/GenBank/DDBJ databases">
        <title>Section-level genome sequencing and comparative genomics of Aspergillus sections Usti and Cavernicolus.</title>
        <authorList>
            <consortium name="Lawrence Berkeley National Laboratory"/>
            <person name="Nybo J.L."/>
            <person name="Vesth T.C."/>
            <person name="Theobald S."/>
            <person name="Frisvad J.C."/>
            <person name="Larsen T.O."/>
            <person name="Kjaerboelling I."/>
            <person name="Rothschild-Mancinelli K."/>
            <person name="Lyhne E.K."/>
            <person name="Kogle M.E."/>
            <person name="Barry K."/>
            <person name="Clum A."/>
            <person name="Na H."/>
            <person name="Ledsgaard L."/>
            <person name="Lin J."/>
            <person name="Lipzen A."/>
            <person name="Kuo A."/>
            <person name="Riley R."/>
            <person name="Mondo S."/>
            <person name="Labutti K."/>
            <person name="Haridas S."/>
            <person name="Pangalinan J."/>
            <person name="Salamov A.A."/>
            <person name="Simmons B.A."/>
            <person name="Magnuson J.K."/>
            <person name="Chen J."/>
            <person name="Drula E."/>
            <person name="Henrissat B."/>
            <person name="Wiebenga A."/>
            <person name="Lubbers R.J."/>
            <person name="Gomes A.C."/>
            <person name="Makela M.R."/>
            <person name="Stajich J."/>
            <person name="Grigoriev I.V."/>
            <person name="Mortensen U.H."/>
            <person name="De Vries R.P."/>
            <person name="Baker S.E."/>
            <person name="Andersen M.R."/>
        </authorList>
    </citation>
    <scope>NUCLEOTIDE SEQUENCE [LARGE SCALE GENOMIC DNA]</scope>
    <source>
        <strain evidence="1 2">CBS 209.92</strain>
    </source>
</reference>
<sequence length="188" mass="20739">MHCQIPDKMCSICQSKYTSLESSSLAHKRSPGDNIYQIIFTRYLYNNHTFAHLETMATNFARNIKSLSGIAVDPMLVGFPRLLLFPNGNQSERDASPMLDELMGIGTGIEGLPAQPVGTLWSVIPIDEKDGHHSLVRLAWLEEAVNLARGAPAHVTEEKLYGSVTTTLAVCSEEENESEMYGPFELPG</sequence>
<comment type="caution">
    <text evidence="1">The sequence shown here is derived from an EMBL/GenBank/DDBJ whole genome shotgun (WGS) entry which is preliminary data.</text>
</comment>
<evidence type="ECO:0000313" key="1">
    <source>
        <dbReference type="EMBL" id="KAL2793936.1"/>
    </source>
</evidence>
<dbReference type="Proteomes" id="UP001610563">
    <property type="component" value="Unassembled WGS sequence"/>
</dbReference>
<protein>
    <submittedName>
        <fullName evidence="1">Uncharacterized protein</fullName>
    </submittedName>
</protein>
<evidence type="ECO:0000313" key="2">
    <source>
        <dbReference type="Proteomes" id="UP001610563"/>
    </source>
</evidence>
<name>A0ABR4G4M5_9EURO</name>
<proteinExistence type="predicted"/>
<accession>A0ABR4G4M5</accession>
<dbReference type="EMBL" id="JBFTWV010000051">
    <property type="protein sequence ID" value="KAL2793936.1"/>
    <property type="molecule type" value="Genomic_DNA"/>
</dbReference>